<dbReference type="AlphaFoldDB" id="A0AA97P6L9"/>
<sequence length="28" mass="2701">MSSSPGAGKGLGADAGVEKENQIVPVSD</sequence>
<organism evidence="2">
    <name type="scientific">Pyricularia oryzae (strain Y34)</name>
    <name type="common">Rice blast fungus</name>
    <name type="synonym">Magnaporthe oryzae</name>
    <dbReference type="NCBI Taxonomy" id="1143189"/>
    <lineage>
        <taxon>Eukaryota</taxon>
        <taxon>Fungi</taxon>
        <taxon>Dikarya</taxon>
        <taxon>Ascomycota</taxon>
        <taxon>Pezizomycotina</taxon>
        <taxon>Sordariomycetes</taxon>
        <taxon>Sordariomycetidae</taxon>
        <taxon>Magnaporthales</taxon>
        <taxon>Pyriculariaceae</taxon>
        <taxon>Pyricularia</taxon>
    </lineage>
</organism>
<evidence type="ECO:0000313" key="2">
    <source>
        <dbReference type="EMBL" id="ELQ42849.1"/>
    </source>
</evidence>
<feature type="region of interest" description="Disordered" evidence="1">
    <location>
        <begin position="1"/>
        <end position="28"/>
    </location>
</feature>
<evidence type="ECO:0000256" key="1">
    <source>
        <dbReference type="SAM" id="MobiDB-lite"/>
    </source>
</evidence>
<proteinExistence type="predicted"/>
<dbReference type="Proteomes" id="UP000011086">
    <property type="component" value="Unassembled WGS sequence"/>
</dbReference>
<gene>
    <name evidence="2" type="ORF">OOU_Y34scaffold00192g35</name>
</gene>
<protein>
    <submittedName>
        <fullName evidence="2">Uncharacterized protein</fullName>
    </submittedName>
</protein>
<dbReference type="EMBL" id="JH793663">
    <property type="protein sequence ID" value="ELQ42849.1"/>
    <property type="molecule type" value="Genomic_DNA"/>
</dbReference>
<name>A0AA97P6L9_PYRO3</name>
<accession>A0AA97P6L9</accession>
<reference evidence="2" key="1">
    <citation type="journal article" date="2012" name="PLoS Genet.">
        <title>Comparative analysis of the genomes of two field isolates of the rice blast fungus Magnaporthe oryzae.</title>
        <authorList>
            <person name="Xue M."/>
            <person name="Yang J."/>
            <person name="Li Z."/>
            <person name="Hu S."/>
            <person name="Yao N."/>
            <person name="Dean R.A."/>
            <person name="Zhao W."/>
            <person name="Shen M."/>
            <person name="Zhang H."/>
            <person name="Li C."/>
            <person name="Liu L."/>
            <person name="Cao L."/>
            <person name="Xu X."/>
            <person name="Xing Y."/>
            <person name="Hsiang T."/>
            <person name="Zhang Z."/>
            <person name="Xu J.R."/>
            <person name="Peng Y.L."/>
        </authorList>
    </citation>
    <scope>NUCLEOTIDE SEQUENCE</scope>
    <source>
        <strain evidence="2">Y34</strain>
    </source>
</reference>